<dbReference type="Gene3D" id="3.40.50.2000">
    <property type="entry name" value="Glycogen Phosphorylase B"/>
    <property type="match status" value="2"/>
</dbReference>
<dbReference type="EMBL" id="JBHRTQ010000010">
    <property type="protein sequence ID" value="MFC3175184.1"/>
    <property type="molecule type" value="Genomic_DNA"/>
</dbReference>
<evidence type="ECO:0000256" key="1">
    <source>
        <dbReference type="SAM" id="MobiDB-lite"/>
    </source>
</evidence>
<accession>A0ABV7IUE9</accession>
<dbReference type="PANTHER" id="PTHR45947:SF3">
    <property type="entry name" value="SULFOQUINOVOSYL TRANSFERASE SQD2"/>
    <property type="match status" value="1"/>
</dbReference>
<dbReference type="PANTHER" id="PTHR45947">
    <property type="entry name" value="SULFOQUINOVOSYL TRANSFERASE SQD2"/>
    <property type="match status" value="1"/>
</dbReference>
<dbReference type="SUPFAM" id="SSF53756">
    <property type="entry name" value="UDP-Glycosyltransferase/glycogen phosphorylase"/>
    <property type="match status" value="1"/>
</dbReference>
<dbReference type="Proteomes" id="UP001595604">
    <property type="component" value="Unassembled WGS sequence"/>
</dbReference>
<feature type="compositionally biased region" description="Low complexity" evidence="1">
    <location>
        <begin position="179"/>
        <end position="192"/>
    </location>
</feature>
<sequence>MTVSVAGLRIGLVTASASRLGGGVFEAVVTHAAMLRAMGAEPQVFALDDAHAETDRGRFGPTPVTTCAVVGPRLVGFAPGLGRALAQGQLDCLHLHGIWMYPSAAASAWAARTGRPYFISPHGMLDPWITARGTHKKALARLGYERRNWRRATAFHALTEREAHDIARETGRTDSQVVPNAGPDPRPRAAGPAPGPVIVYIGRIHAKKNLAALVDGWAHARKPAGARLAIAGWGEQPAVDALRRAIAHADGSVEFLGPVFGETKQALIEQARFVILPSLSEGLPMAMLEAWASAAPTIMTAQCNLPAGFATGAALECGTGAPALAEAIERALALDDGPWRAMAASASACARQHFSREAVAAAWTRIYAQARPAAATPRSAV</sequence>
<feature type="domain" description="Glycosyltransferase subfamily 4-like N-terminal" evidence="2">
    <location>
        <begin position="23"/>
        <end position="180"/>
    </location>
</feature>
<dbReference type="InterPro" id="IPR050194">
    <property type="entry name" value="Glycosyltransferase_grp1"/>
</dbReference>
<protein>
    <submittedName>
        <fullName evidence="3">Glycosyltransferase</fullName>
        <ecNumber evidence="3">2.4.-.-</ecNumber>
    </submittedName>
</protein>
<comment type="caution">
    <text evidence="3">The sequence shown here is derived from an EMBL/GenBank/DDBJ whole genome shotgun (WGS) entry which is preliminary data.</text>
</comment>
<dbReference type="Pfam" id="PF13692">
    <property type="entry name" value="Glyco_trans_1_4"/>
    <property type="match status" value="1"/>
</dbReference>
<dbReference type="InterPro" id="IPR028098">
    <property type="entry name" value="Glyco_trans_4-like_N"/>
</dbReference>
<keyword evidence="4" id="KW-1185">Reference proteome</keyword>
<organism evidence="3 4">
    <name type="scientific">Novosphingobium bradum</name>
    <dbReference type="NCBI Taxonomy" id="1737444"/>
    <lineage>
        <taxon>Bacteria</taxon>
        <taxon>Pseudomonadati</taxon>
        <taxon>Pseudomonadota</taxon>
        <taxon>Alphaproteobacteria</taxon>
        <taxon>Sphingomonadales</taxon>
        <taxon>Sphingomonadaceae</taxon>
        <taxon>Novosphingobium</taxon>
    </lineage>
</organism>
<reference evidence="4" key="1">
    <citation type="journal article" date="2019" name="Int. J. Syst. Evol. Microbiol.">
        <title>The Global Catalogue of Microorganisms (GCM) 10K type strain sequencing project: providing services to taxonomists for standard genome sequencing and annotation.</title>
        <authorList>
            <consortium name="The Broad Institute Genomics Platform"/>
            <consortium name="The Broad Institute Genome Sequencing Center for Infectious Disease"/>
            <person name="Wu L."/>
            <person name="Ma J."/>
        </authorList>
    </citation>
    <scope>NUCLEOTIDE SEQUENCE [LARGE SCALE GENOMIC DNA]</scope>
    <source>
        <strain evidence="4">KCTC 42984</strain>
    </source>
</reference>
<keyword evidence="3" id="KW-0328">Glycosyltransferase</keyword>
<dbReference type="RefSeq" id="WP_379510553.1">
    <property type="nucleotide sequence ID" value="NZ_JBHRTQ010000010.1"/>
</dbReference>
<evidence type="ECO:0000313" key="3">
    <source>
        <dbReference type="EMBL" id="MFC3175184.1"/>
    </source>
</evidence>
<name>A0ABV7IUE9_9SPHN</name>
<dbReference type="GO" id="GO:0016757">
    <property type="term" value="F:glycosyltransferase activity"/>
    <property type="evidence" value="ECO:0007669"/>
    <property type="project" value="UniProtKB-KW"/>
</dbReference>
<keyword evidence="3" id="KW-0808">Transferase</keyword>
<evidence type="ECO:0000259" key="2">
    <source>
        <dbReference type="Pfam" id="PF13579"/>
    </source>
</evidence>
<evidence type="ECO:0000313" key="4">
    <source>
        <dbReference type="Proteomes" id="UP001595604"/>
    </source>
</evidence>
<feature type="region of interest" description="Disordered" evidence="1">
    <location>
        <begin position="168"/>
        <end position="192"/>
    </location>
</feature>
<proteinExistence type="predicted"/>
<dbReference type="EC" id="2.4.-.-" evidence="3"/>
<gene>
    <name evidence="3" type="ORF">ACFOD9_13065</name>
</gene>
<dbReference type="Pfam" id="PF13579">
    <property type="entry name" value="Glyco_trans_4_4"/>
    <property type="match status" value="1"/>
</dbReference>